<dbReference type="GO" id="GO:0043952">
    <property type="term" value="P:protein transport by the Sec complex"/>
    <property type="evidence" value="ECO:0007669"/>
    <property type="project" value="TreeGrafter"/>
</dbReference>
<keyword evidence="7 10" id="KW-1133">Transmembrane helix</keyword>
<dbReference type="EMBL" id="JSAM01000023">
    <property type="protein sequence ID" value="KIA78382.1"/>
    <property type="molecule type" value="Genomic_DNA"/>
</dbReference>
<dbReference type="NCBIfam" id="TIGR00810">
    <property type="entry name" value="secG"/>
    <property type="match status" value="1"/>
</dbReference>
<comment type="subcellular location">
    <subcellularLocation>
        <location evidence="1 10">Cell membrane</location>
        <topology evidence="1 10">Multi-pass membrane protein</topology>
    </subcellularLocation>
</comment>
<keyword evidence="4 10" id="KW-1003">Cell membrane</keyword>
<dbReference type="AlphaFoldDB" id="A0A0C1EB68"/>
<dbReference type="Proteomes" id="UP000031307">
    <property type="component" value="Unassembled WGS sequence"/>
</dbReference>
<keyword evidence="9 10" id="KW-0472">Membrane</keyword>
<gene>
    <name evidence="11" type="ORF">DB43_EC00100</name>
</gene>
<sequence>MMALYFISITLFLLLCVLLCFVILIQESKSSGLGASFGGESSDSLFGTSTPDVLKKLTGWMAIAFLTSCVLLSLWTASIGRPQVPNLNPYSIEKTS</sequence>
<evidence type="ECO:0000256" key="5">
    <source>
        <dbReference type="ARBA" id="ARBA00022692"/>
    </source>
</evidence>
<dbReference type="PRINTS" id="PR01651">
    <property type="entry name" value="SECGEXPORT"/>
</dbReference>
<dbReference type="PANTHER" id="PTHR34182:SF1">
    <property type="entry name" value="PROTEIN-EXPORT MEMBRANE PROTEIN SECG"/>
    <property type="match status" value="1"/>
</dbReference>
<keyword evidence="5 10" id="KW-0812">Transmembrane</keyword>
<comment type="caution">
    <text evidence="11">The sequence shown here is derived from an EMBL/GenBank/DDBJ whole genome shotgun (WGS) entry which is preliminary data.</text>
</comment>
<dbReference type="Pfam" id="PF03840">
    <property type="entry name" value="SecG"/>
    <property type="match status" value="1"/>
</dbReference>
<evidence type="ECO:0000256" key="4">
    <source>
        <dbReference type="ARBA" id="ARBA00022475"/>
    </source>
</evidence>
<dbReference type="RefSeq" id="WP_013924656.1">
    <property type="nucleotide sequence ID" value="NZ_BAWW01000003.1"/>
</dbReference>
<comment type="function">
    <text evidence="10">Involved in protein export. Participates in an early event of protein translocation.</text>
</comment>
<evidence type="ECO:0000256" key="1">
    <source>
        <dbReference type="ARBA" id="ARBA00004651"/>
    </source>
</evidence>
<evidence type="ECO:0000256" key="3">
    <source>
        <dbReference type="ARBA" id="ARBA00022448"/>
    </source>
</evidence>
<evidence type="ECO:0000313" key="11">
    <source>
        <dbReference type="EMBL" id="KIA78382.1"/>
    </source>
</evidence>
<dbReference type="PATRIC" id="fig|83552.4.peg.411"/>
<dbReference type="GO" id="GO:0065002">
    <property type="term" value="P:intracellular protein transmembrane transport"/>
    <property type="evidence" value="ECO:0007669"/>
    <property type="project" value="TreeGrafter"/>
</dbReference>
<reference evidence="11 12" key="1">
    <citation type="journal article" date="2014" name="Mol. Biol. Evol.">
        <title>Massive expansion of Ubiquitination-related gene families within the Chlamydiae.</title>
        <authorList>
            <person name="Domman D."/>
            <person name="Collingro A."/>
            <person name="Lagkouvardos I."/>
            <person name="Gehre L."/>
            <person name="Weinmaier T."/>
            <person name="Rattei T."/>
            <person name="Subtil A."/>
            <person name="Horn M."/>
        </authorList>
    </citation>
    <scope>NUCLEOTIDE SEQUENCE [LARGE SCALE GENOMIC DNA]</scope>
    <source>
        <strain evidence="11 12">OEW1</strain>
    </source>
</reference>
<evidence type="ECO:0000256" key="6">
    <source>
        <dbReference type="ARBA" id="ARBA00022927"/>
    </source>
</evidence>
<protein>
    <recommendedName>
        <fullName evidence="10">Protein-export membrane protein SecG</fullName>
    </recommendedName>
</protein>
<comment type="similarity">
    <text evidence="2 10">Belongs to the SecG family.</text>
</comment>
<evidence type="ECO:0000256" key="9">
    <source>
        <dbReference type="ARBA" id="ARBA00023136"/>
    </source>
</evidence>
<evidence type="ECO:0000256" key="2">
    <source>
        <dbReference type="ARBA" id="ARBA00008445"/>
    </source>
</evidence>
<feature type="transmembrane region" description="Helical" evidence="10">
    <location>
        <begin position="58"/>
        <end position="77"/>
    </location>
</feature>
<dbReference type="InterPro" id="IPR004692">
    <property type="entry name" value="SecG"/>
</dbReference>
<comment type="caution">
    <text evidence="10">Lacks conserved residue(s) required for the propagation of feature annotation.</text>
</comment>
<keyword evidence="8 10" id="KW-0811">Translocation</keyword>
<dbReference type="PANTHER" id="PTHR34182">
    <property type="entry name" value="PROTEIN-EXPORT MEMBRANE PROTEIN SECG"/>
    <property type="match status" value="1"/>
</dbReference>
<proteinExistence type="inferred from homology"/>
<organism evidence="11 12">
    <name type="scientific">Parachlamydia acanthamoebae</name>
    <dbReference type="NCBI Taxonomy" id="83552"/>
    <lineage>
        <taxon>Bacteria</taxon>
        <taxon>Pseudomonadati</taxon>
        <taxon>Chlamydiota</taxon>
        <taxon>Chlamydiia</taxon>
        <taxon>Parachlamydiales</taxon>
        <taxon>Parachlamydiaceae</taxon>
        <taxon>Parachlamydia</taxon>
    </lineage>
</organism>
<dbReference type="GO" id="GO:0005886">
    <property type="term" value="C:plasma membrane"/>
    <property type="evidence" value="ECO:0007669"/>
    <property type="project" value="UniProtKB-SubCell"/>
</dbReference>
<keyword evidence="3 10" id="KW-0813">Transport</keyword>
<accession>A0A0C1EB68</accession>
<evidence type="ECO:0000256" key="8">
    <source>
        <dbReference type="ARBA" id="ARBA00023010"/>
    </source>
</evidence>
<name>A0A0C1EB68_9BACT</name>
<dbReference type="GO" id="GO:0015450">
    <property type="term" value="F:protein-transporting ATPase activity"/>
    <property type="evidence" value="ECO:0007669"/>
    <property type="project" value="UniProtKB-UniRule"/>
</dbReference>
<evidence type="ECO:0000313" key="12">
    <source>
        <dbReference type="Proteomes" id="UP000031307"/>
    </source>
</evidence>
<evidence type="ECO:0000256" key="7">
    <source>
        <dbReference type="ARBA" id="ARBA00022989"/>
    </source>
</evidence>
<keyword evidence="6 10" id="KW-0653">Protein transport</keyword>
<dbReference type="GO" id="GO:0009306">
    <property type="term" value="P:protein secretion"/>
    <property type="evidence" value="ECO:0007669"/>
    <property type="project" value="UniProtKB-UniRule"/>
</dbReference>
<evidence type="ECO:0000256" key="10">
    <source>
        <dbReference type="RuleBase" id="RU365087"/>
    </source>
</evidence>